<evidence type="ECO:0000256" key="1">
    <source>
        <dbReference type="SAM" id="MobiDB-lite"/>
    </source>
</evidence>
<dbReference type="EMBL" id="JH793746">
    <property type="protein sequence ID" value="ELQ43564.1"/>
    <property type="molecule type" value="Genomic_DNA"/>
</dbReference>
<gene>
    <name evidence="2" type="ORF">OOU_Y34scaffold00145g23</name>
</gene>
<feature type="region of interest" description="Disordered" evidence="1">
    <location>
        <begin position="184"/>
        <end position="212"/>
    </location>
</feature>
<feature type="compositionally biased region" description="Low complexity" evidence="1">
    <location>
        <begin position="184"/>
        <end position="209"/>
    </location>
</feature>
<dbReference type="SMR" id="A0AA97PQV2"/>
<dbReference type="Proteomes" id="UP000011086">
    <property type="component" value="Unassembled WGS sequence"/>
</dbReference>
<protein>
    <submittedName>
        <fullName evidence="2">Uncharacterized protein</fullName>
    </submittedName>
</protein>
<accession>A0AA97PQV2</accession>
<proteinExistence type="predicted"/>
<feature type="compositionally biased region" description="Polar residues" evidence="1">
    <location>
        <begin position="312"/>
        <end position="321"/>
    </location>
</feature>
<dbReference type="AlphaFoldDB" id="A0AA97PQV2"/>
<sequence>MAGLIPLRLPAVTGSPPAASHRASIAELPTHSISASTRPARHARHASLGSLAIPVRASRAIHRASSPMLALLPNLPYTPAEWRRTMTEIKRHHMSKRFRACSARCTEILENLKETSSVEPAHLIYLHFYAANSFEMCARPYPATAPARAHLLTQARTHYDEAAALIKAAEAAAVSLSRSSSRASTGFSGSGFHSPSGSISSGTWSTPSTASPTNSICSYDDLLSRSTDSTPVQRKAKKTVSFQLPKEEKFAFPTEPIIRPDSPTLGFEDAYFASPILRSPLPEPPKRPASPESASACSPDLHAPMPRRSSMRHSISSQNGFDQFDEDSHRASQSVYRYCDTLLSLKYQLQAHRSDVDALLGESTGQMRKEDLIAAIVSNPNASVASEELRVLDRQARIEKLRQNGWQRKRFDASRYERLCNDVLAELS</sequence>
<reference evidence="2" key="1">
    <citation type="journal article" date="2012" name="PLoS Genet.">
        <title>Comparative analysis of the genomes of two field isolates of the rice blast fungus Magnaporthe oryzae.</title>
        <authorList>
            <person name="Xue M."/>
            <person name="Yang J."/>
            <person name="Li Z."/>
            <person name="Hu S."/>
            <person name="Yao N."/>
            <person name="Dean R.A."/>
            <person name="Zhao W."/>
            <person name="Shen M."/>
            <person name="Zhang H."/>
            <person name="Li C."/>
            <person name="Liu L."/>
            <person name="Cao L."/>
            <person name="Xu X."/>
            <person name="Xing Y."/>
            <person name="Hsiang T."/>
            <person name="Zhang Z."/>
            <person name="Xu J.R."/>
            <person name="Peng Y.L."/>
        </authorList>
    </citation>
    <scope>NUCLEOTIDE SEQUENCE</scope>
    <source>
        <strain evidence="2">Y34</strain>
    </source>
</reference>
<feature type="region of interest" description="Disordered" evidence="1">
    <location>
        <begin position="276"/>
        <end position="324"/>
    </location>
</feature>
<name>A0AA97PQV2_PYRO3</name>
<feature type="compositionally biased region" description="Low complexity" evidence="1">
    <location>
        <begin position="290"/>
        <end position="299"/>
    </location>
</feature>
<organism evidence="2">
    <name type="scientific">Pyricularia oryzae (strain Y34)</name>
    <name type="common">Rice blast fungus</name>
    <name type="synonym">Magnaporthe oryzae</name>
    <dbReference type="NCBI Taxonomy" id="1143189"/>
    <lineage>
        <taxon>Eukaryota</taxon>
        <taxon>Fungi</taxon>
        <taxon>Dikarya</taxon>
        <taxon>Ascomycota</taxon>
        <taxon>Pezizomycotina</taxon>
        <taxon>Sordariomycetes</taxon>
        <taxon>Sordariomycetidae</taxon>
        <taxon>Magnaporthales</taxon>
        <taxon>Pyriculariaceae</taxon>
        <taxon>Pyricularia</taxon>
    </lineage>
</organism>
<evidence type="ECO:0000313" key="2">
    <source>
        <dbReference type="EMBL" id="ELQ43564.1"/>
    </source>
</evidence>